<gene>
    <name evidence="3" type="ORF">EDM22_05485</name>
</gene>
<dbReference type="RefSeq" id="WP_122936073.1">
    <property type="nucleotide sequence ID" value="NZ_JBHSNT010000008.1"/>
</dbReference>
<accession>A0A3M8AIY8</accession>
<evidence type="ECO:0000313" key="4">
    <source>
        <dbReference type="Proteomes" id="UP000275048"/>
    </source>
</evidence>
<evidence type="ECO:0000256" key="2">
    <source>
        <dbReference type="SAM" id="Phobius"/>
    </source>
</evidence>
<keyword evidence="2" id="KW-0812">Transmembrane</keyword>
<feature type="transmembrane region" description="Helical" evidence="2">
    <location>
        <begin position="100"/>
        <end position="122"/>
    </location>
</feature>
<dbReference type="InterPro" id="IPR009937">
    <property type="entry name" value="Phage_holin_3_6"/>
</dbReference>
<keyword evidence="2" id="KW-1133">Transmembrane helix</keyword>
<comment type="caution">
    <text evidence="3">The sequence shown here is derived from an EMBL/GenBank/DDBJ whole genome shotgun (WGS) entry which is preliminary data.</text>
</comment>
<proteinExistence type="predicted"/>
<dbReference type="Pfam" id="PF07332">
    <property type="entry name" value="Phage_holin_3_6"/>
    <property type="match status" value="1"/>
</dbReference>
<dbReference type="AlphaFoldDB" id="A0A3M8AIY8"/>
<dbReference type="EMBL" id="RHHB01000005">
    <property type="protein sequence ID" value="RNB51161.1"/>
    <property type="molecule type" value="Genomic_DNA"/>
</dbReference>
<dbReference type="Proteomes" id="UP000275048">
    <property type="component" value="Unassembled WGS sequence"/>
</dbReference>
<keyword evidence="4" id="KW-1185">Reference proteome</keyword>
<reference evidence="3 4" key="1">
    <citation type="submission" date="2018-10" db="EMBL/GenBank/DDBJ databases">
        <title>Isolation, diversity and antibacterial activity of antinobacteria from the wheat rhizosphere soil.</title>
        <authorList>
            <person name="Sun T."/>
        </authorList>
    </citation>
    <scope>NUCLEOTIDE SEQUENCE [LARGE SCALE GENOMIC DNA]</scope>
    <source>
        <strain evidence="3 4">SJ-23</strain>
    </source>
</reference>
<name>A0A3M8AIY8_9MICO</name>
<sequence length="153" mass="16364">MPSERRAAQTVQTGLADDQPTPSEVQAERTSLGDLLAEVSRDISTLMRQEVELAKAELRESAKRAGKGAGFFSGAGVAGMLALVFLSVAIWWGLGFLMGLVWSGIVVAVIWGIVAAILAVVGKREIDAISGMPNTVDTLKEIPDTLKRNEENR</sequence>
<dbReference type="OrthoDB" id="3216929at2"/>
<evidence type="ECO:0000256" key="1">
    <source>
        <dbReference type="SAM" id="MobiDB-lite"/>
    </source>
</evidence>
<organism evidence="3 4">
    <name type="scientific">Agromyces tardus</name>
    <dbReference type="NCBI Taxonomy" id="2583849"/>
    <lineage>
        <taxon>Bacteria</taxon>
        <taxon>Bacillati</taxon>
        <taxon>Actinomycetota</taxon>
        <taxon>Actinomycetes</taxon>
        <taxon>Micrococcales</taxon>
        <taxon>Microbacteriaceae</taxon>
        <taxon>Agromyces</taxon>
    </lineage>
</organism>
<protein>
    <submittedName>
        <fullName evidence="3">Phage holin family protein</fullName>
    </submittedName>
</protein>
<feature type="transmembrane region" description="Helical" evidence="2">
    <location>
        <begin position="69"/>
        <end position="94"/>
    </location>
</feature>
<feature type="region of interest" description="Disordered" evidence="1">
    <location>
        <begin position="1"/>
        <end position="24"/>
    </location>
</feature>
<keyword evidence="2" id="KW-0472">Membrane</keyword>
<evidence type="ECO:0000313" key="3">
    <source>
        <dbReference type="EMBL" id="RNB51161.1"/>
    </source>
</evidence>